<dbReference type="InterPro" id="IPR051783">
    <property type="entry name" value="NAD(P)-dependent_oxidoreduct"/>
</dbReference>
<dbReference type="GO" id="GO:0005737">
    <property type="term" value="C:cytoplasm"/>
    <property type="evidence" value="ECO:0007669"/>
    <property type="project" value="TreeGrafter"/>
</dbReference>
<sequence>MGSQSGRQKAKLFQRSSVFVDRTNLAVRLCVSKARLALLIATQISSAHKNGPVGHFLFLAVRSDTLRKIALVGSGWLGSALAESWQTQGRPFWVSARSQDKLNLWQQRGIKACQLNLDGGEIAPECFSGVDTIVVTVPPGRGSEAGDYCQKLEPLAKSAKAAGVTRVLFTSASSVYGSGKGRVTESSQVDDGPRAMRLLQIEQMFAHYFGDGFCCLRLSGLVGGERHPGRFMAGKLDVNGGRDPVNLVHQRDVVSAINALLDAQLECWNNVYNLCAPHHPTRQHYYQYTAERLALVKPEFVDAFDNPRWVDGSKITRVLPWQYHYSDLYQLPELIR</sequence>
<dbReference type="InterPro" id="IPR001509">
    <property type="entry name" value="Epimerase_deHydtase"/>
</dbReference>
<dbReference type="SUPFAM" id="SSF51735">
    <property type="entry name" value="NAD(P)-binding Rossmann-fold domains"/>
    <property type="match status" value="1"/>
</dbReference>
<reference evidence="2 3" key="1">
    <citation type="submission" date="2019-04" db="EMBL/GenBank/DDBJ databases">
        <authorList>
            <person name="Hwang J.C."/>
        </authorList>
    </citation>
    <scope>NUCLEOTIDE SEQUENCE [LARGE SCALE GENOMIC DNA]</scope>
    <source>
        <strain evidence="2 3">IMCC35002</strain>
    </source>
</reference>
<dbReference type="EMBL" id="SWCJ01000002">
    <property type="protein sequence ID" value="TKB57321.1"/>
    <property type="molecule type" value="Genomic_DNA"/>
</dbReference>
<keyword evidence="3" id="KW-1185">Reference proteome</keyword>
<accession>A0A4U1BQJ0</accession>
<evidence type="ECO:0000313" key="3">
    <source>
        <dbReference type="Proteomes" id="UP000305675"/>
    </source>
</evidence>
<evidence type="ECO:0000259" key="1">
    <source>
        <dbReference type="Pfam" id="PF01370"/>
    </source>
</evidence>
<proteinExistence type="predicted"/>
<dbReference type="OrthoDB" id="751203at2"/>
<evidence type="ECO:0000313" key="2">
    <source>
        <dbReference type="EMBL" id="TKB57321.1"/>
    </source>
</evidence>
<dbReference type="GO" id="GO:0004029">
    <property type="term" value="F:aldehyde dehydrogenase (NAD+) activity"/>
    <property type="evidence" value="ECO:0007669"/>
    <property type="project" value="TreeGrafter"/>
</dbReference>
<dbReference type="AlphaFoldDB" id="A0A4U1BQJ0"/>
<name>A0A4U1BQJ0_9GAMM</name>
<dbReference type="PANTHER" id="PTHR48079:SF6">
    <property type="entry name" value="NAD(P)-BINDING DOMAIN-CONTAINING PROTEIN-RELATED"/>
    <property type="match status" value="1"/>
</dbReference>
<protein>
    <submittedName>
        <fullName evidence="2">NAD-dependent epimerase/dehydratase family protein</fullName>
    </submittedName>
</protein>
<dbReference type="InterPro" id="IPR036291">
    <property type="entry name" value="NAD(P)-bd_dom_sf"/>
</dbReference>
<dbReference type="Proteomes" id="UP000305675">
    <property type="component" value="Unassembled WGS sequence"/>
</dbReference>
<gene>
    <name evidence="2" type="ORF">FCL42_03320</name>
</gene>
<comment type="caution">
    <text evidence="2">The sequence shown here is derived from an EMBL/GenBank/DDBJ whole genome shotgun (WGS) entry which is preliminary data.</text>
</comment>
<dbReference type="PANTHER" id="PTHR48079">
    <property type="entry name" value="PROTEIN YEEZ"/>
    <property type="match status" value="1"/>
</dbReference>
<feature type="domain" description="NAD-dependent epimerase/dehydratase" evidence="1">
    <location>
        <begin position="73"/>
        <end position="263"/>
    </location>
</feature>
<dbReference type="Pfam" id="PF01370">
    <property type="entry name" value="Epimerase"/>
    <property type="match status" value="1"/>
</dbReference>
<organism evidence="2 3">
    <name type="scientific">Ferrimonas aestuarii</name>
    <dbReference type="NCBI Taxonomy" id="2569539"/>
    <lineage>
        <taxon>Bacteria</taxon>
        <taxon>Pseudomonadati</taxon>
        <taxon>Pseudomonadota</taxon>
        <taxon>Gammaproteobacteria</taxon>
        <taxon>Alteromonadales</taxon>
        <taxon>Ferrimonadaceae</taxon>
        <taxon>Ferrimonas</taxon>
    </lineage>
</organism>
<dbReference type="Gene3D" id="3.40.50.720">
    <property type="entry name" value="NAD(P)-binding Rossmann-like Domain"/>
    <property type="match status" value="1"/>
</dbReference>